<proteinExistence type="predicted"/>
<reference evidence="1 2" key="1">
    <citation type="submission" date="2021-03" db="EMBL/GenBank/DDBJ databases">
        <title>Winogradskyella sp. nov., isolated from costal sediment.</title>
        <authorList>
            <person name="Gao C."/>
        </authorList>
    </citation>
    <scope>NUCLEOTIDE SEQUENCE [LARGE SCALE GENOMIC DNA]</scope>
    <source>
        <strain evidence="1 2">DF17</strain>
    </source>
</reference>
<name>A0ABS3SYX8_9FLAO</name>
<protein>
    <submittedName>
        <fullName evidence="1">Uncharacterized protein</fullName>
    </submittedName>
</protein>
<sequence length="59" mass="7086">MMYFQKITPEAFEKINLKSDNLIGKRFRIIYEISEEITEDNDGMEDTYEIYTITTIEKL</sequence>
<accession>A0ABS3SYX8</accession>
<gene>
    <name evidence="1" type="ORF">J4050_02960</name>
</gene>
<evidence type="ECO:0000313" key="1">
    <source>
        <dbReference type="EMBL" id="MBO3115688.1"/>
    </source>
</evidence>
<comment type="caution">
    <text evidence="1">The sequence shown here is derived from an EMBL/GenBank/DDBJ whole genome shotgun (WGS) entry which is preliminary data.</text>
</comment>
<keyword evidence="2" id="KW-1185">Reference proteome</keyword>
<dbReference type="EMBL" id="JAGEVF010000002">
    <property type="protein sequence ID" value="MBO3115688.1"/>
    <property type="molecule type" value="Genomic_DNA"/>
</dbReference>
<dbReference type="RefSeq" id="WP_208152465.1">
    <property type="nucleotide sequence ID" value="NZ_JAGEVF010000002.1"/>
</dbReference>
<dbReference type="Proteomes" id="UP000676776">
    <property type="component" value="Unassembled WGS sequence"/>
</dbReference>
<evidence type="ECO:0000313" key="2">
    <source>
        <dbReference type="Proteomes" id="UP000676776"/>
    </source>
</evidence>
<organism evidence="1 2">
    <name type="scientific">Winogradskyella pelagia</name>
    <dbReference type="NCBI Taxonomy" id="2819984"/>
    <lineage>
        <taxon>Bacteria</taxon>
        <taxon>Pseudomonadati</taxon>
        <taxon>Bacteroidota</taxon>
        <taxon>Flavobacteriia</taxon>
        <taxon>Flavobacteriales</taxon>
        <taxon>Flavobacteriaceae</taxon>
        <taxon>Winogradskyella</taxon>
    </lineage>
</organism>